<keyword evidence="4" id="KW-0456">Lyase</keyword>
<evidence type="ECO:0000313" key="5">
    <source>
        <dbReference type="EMBL" id="KAG9452490.1"/>
    </source>
</evidence>
<protein>
    <recommendedName>
        <fullName evidence="3">4a-hydroxytetrahydrobiopterin dehydratase</fullName>
        <ecNumber evidence="3">4.2.1.96</ecNumber>
    </recommendedName>
</protein>
<dbReference type="Pfam" id="PF01329">
    <property type="entry name" value="Pterin_4a"/>
    <property type="match status" value="1"/>
</dbReference>
<gene>
    <name evidence="5" type="ORF">H6P81_005394</name>
</gene>
<sequence>MAALSSSAAASIRFSSSSSSSSQSPVTCASTLSLSSAVSVGFRLPSLIILPCRRQSSHQCFSMGPDLLGDFGARDPFPQEIESNFADKVLGNVDTEHRILIPNLAALSLAQQKCTPISPSQSPMSEEDAQKLLRKVIGWRLVSSDGGLKLHCVWKLRDFACGVELINRIAKVAEAAGHYPNLYLEHPNQVRAEFWTASIGGLCMNDFIAAAKIDEIKTLDLLPKKRIWA</sequence>
<comment type="catalytic activity">
    <reaction evidence="1">
        <text>(4aS,6R)-4a-hydroxy-L-erythro-5,6,7,8-tetrahydrobiopterin = (6R)-L-erythro-6,7-dihydrobiopterin + H2O</text>
        <dbReference type="Rhea" id="RHEA:11920"/>
        <dbReference type="ChEBI" id="CHEBI:15377"/>
        <dbReference type="ChEBI" id="CHEBI:15642"/>
        <dbReference type="ChEBI" id="CHEBI:43120"/>
        <dbReference type="EC" id="4.2.1.96"/>
    </reaction>
</comment>
<dbReference type="InterPro" id="IPR001533">
    <property type="entry name" value="Pterin_deHydtase"/>
</dbReference>
<dbReference type="GO" id="GO:0008124">
    <property type="term" value="F:4-alpha-hydroxytetrahydrobiopterin dehydratase activity"/>
    <property type="evidence" value="ECO:0007669"/>
    <property type="project" value="UniProtKB-EC"/>
</dbReference>
<dbReference type="PANTHER" id="PTHR12599">
    <property type="entry name" value="PTERIN-4-ALPHA-CARBINOLAMINE DEHYDRATASE"/>
    <property type="match status" value="1"/>
</dbReference>
<proteinExistence type="inferred from homology"/>
<keyword evidence="6" id="KW-1185">Reference proteome</keyword>
<dbReference type="GO" id="GO:0006729">
    <property type="term" value="P:tetrahydrobiopterin biosynthetic process"/>
    <property type="evidence" value="ECO:0007669"/>
    <property type="project" value="InterPro"/>
</dbReference>
<evidence type="ECO:0000313" key="6">
    <source>
        <dbReference type="Proteomes" id="UP000825729"/>
    </source>
</evidence>
<dbReference type="PANTHER" id="PTHR12599:SF8">
    <property type="entry name" value="PTERIN-4-ALPHA-CARBINOLAMINE DEHYDRATASE, CHLOROPLASTIC-RELATED"/>
    <property type="match status" value="1"/>
</dbReference>
<name>A0AAV7EUA8_ARIFI</name>
<evidence type="ECO:0000256" key="2">
    <source>
        <dbReference type="ARBA" id="ARBA00006472"/>
    </source>
</evidence>
<dbReference type="EC" id="4.2.1.96" evidence="3"/>
<evidence type="ECO:0000256" key="1">
    <source>
        <dbReference type="ARBA" id="ARBA00001554"/>
    </source>
</evidence>
<dbReference type="SUPFAM" id="SSF55248">
    <property type="entry name" value="PCD-like"/>
    <property type="match status" value="1"/>
</dbReference>
<accession>A0AAV7EUA8</accession>
<evidence type="ECO:0000256" key="3">
    <source>
        <dbReference type="ARBA" id="ARBA00013252"/>
    </source>
</evidence>
<dbReference type="EMBL" id="JAINDJ010000003">
    <property type="protein sequence ID" value="KAG9452490.1"/>
    <property type="molecule type" value="Genomic_DNA"/>
</dbReference>
<dbReference type="InterPro" id="IPR036428">
    <property type="entry name" value="PCD_sf"/>
</dbReference>
<dbReference type="Gene3D" id="3.30.1360.20">
    <property type="entry name" value="Transcriptional coactivator/pterin dehydratase"/>
    <property type="match status" value="1"/>
</dbReference>
<comment type="caution">
    <text evidence="5">The sequence shown here is derived from an EMBL/GenBank/DDBJ whole genome shotgun (WGS) entry which is preliminary data.</text>
</comment>
<organism evidence="5 6">
    <name type="scientific">Aristolochia fimbriata</name>
    <name type="common">White veined hardy Dutchman's pipe vine</name>
    <dbReference type="NCBI Taxonomy" id="158543"/>
    <lineage>
        <taxon>Eukaryota</taxon>
        <taxon>Viridiplantae</taxon>
        <taxon>Streptophyta</taxon>
        <taxon>Embryophyta</taxon>
        <taxon>Tracheophyta</taxon>
        <taxon>Spermatophyta</taxon>
        <taxon>Magnoliopsida</taxon>
        <taxon>Magnoliidae</taxon>
        <taxon>Piperales</taxon>
        <taxon>Aristolochiaceae</taxon>
        <taxon>Aristolochia</taxon>
    </lineage>
</organism>
<evidence type="ECO:0000256" key="4">
    <source>
        <dbReference type="ARBA" id="ARBA00023239"/>
    </source>
</evidence>
<dbReference type="AlphaFoldDB" id="A0AAV7EUA8"/>
<comment type="similarity">
    <text evidence="2">Belongs to the pterin-4-alpha-carbinolamine dehydratase family.</text>
</comment>
<reference evidence="5 6" key="1">
    <citation type="submission" date="2021-07" db="EMBL/GenBank/DDBJ databases">
        <title>The Aristolochia fimbriata genome: insights into angiosperm evolution, floral development and chemical biosynthesis.</title>
        <authorList>
            <person name="Jiao Y."/>
        </authorList>
    </citation>
    <scope>NUCLEOTIDE SEQUENCE [LARGE SCALE GENOMIC DNA]</scope>
    <source>
        <strain evidence="5">IBCAS-2021</strain>
        <tissue evidence="5">Leaf</tissue>
    </source>
</reference>
<dbReference type="Proteomes" id="UP000825729">
    <property type="component" value="Unassembled WGS sequence"/>
</dbReference>
<dbReference type="GO" id="GO:0009536">
    <property type="term" value="C:plastid"/>
    <property type="evidence" value="ECO:0007669"/>
    <property type="project" value="TreeGrafter"/>
</dbReference>